<feature type="chain" id="PRO_5047289516" description="Secreted protein" evidence="1">
    <location>
        <begin position="28"/>
        <end position="108"/>
    </location>
</feature>
<evidence type="ECO:0000256" key="1">
    <source>
        <dbReference type="SAM" id="SignalP"/>
    </source>
</evidence>
<evidence type="ECO:0008006" key="4">
    <source>
        <dbReference type="Google" id="ProtNLM"/>
    </source>
</evidence>
<comment type="caution">
    <text evidence="2">The sequence shown here is derived from an EMBL/GenBank/DDBJ whole genome shotgun (WGS) entry which is preliminary data.</text>
</comment>
<sequence length="108" mass="11120">MSTMIRAALLGGAAALAGIIGAPSASATPPVPTPEPGGVIRMDTAPGEWWNCGGWSLQAPFVGSDPMTGLSTGRPLYLRFAPGADVWVFCTGTSLPFNYWGPIVRAGE</sequence>
<dbReference type="Proteomes" id="UP000602198">
    <property type="component" value="Unassembled WGS sequence"/>
</dbReference>
<dbReference type="EMBL" id="JAERRJ010000001">
    <property type="protein sequence ID" value="MBL1072878.1"/>
    <property type="molecule type" value="Genomic_DNA"/>
</dbReference>
<protein>
    <recommendedName>
        <fullName evidence="4">Secreted protein</fullName>
    </recommendedName>
</protein>
<evidence type="ECO:0000313" key="2">
    <source>
        <dbReference type="EMBL" id="MBL1072878.1"/>
    </source>
</evidence>
<dbReference type="RefSeq" id="WP_201942040.1">
    <property type="nucleotide sequence ID" value="NZ_JAERRJ010000001.1"/>
</dbReference>
<keyword evidence="3" id="KW-1185">Reference proteome</keyword>
<reference evidence="2 3" key="1">
    <citation type="submission" date="2021-01" db="EMBL/GenBank/DDBJ databases">
        <title>WGS of actinomycetes isolated from Thailand.</title>
        <authorList>
            <person name="Thawai C."/>
        </authorList>
    </citation>
    <scope>NUCLEOTIDE SEQUENCE [LARGE SCALE GENOMIC DNA]</scope>
    <source>
        <strain evidence="2 3">LPG 2</strain>
    </source>
</reference>
<evidence type="ECO:0000313" key="3">
    <source>
        <dbReference type="Proteomes" id="UP000602198"/>
    </source>
</evidence>
<accession>A0ABS1M159</accession>
<gene>
    <name evidence="2" type="ORF">JK358_00550</name>
</gene>
<name>A0ABS1M159_9NOCA</name>
<keyword evidence="1" id="KW-0732">Signal</keyword>
<proteinExistence type="predicted"/>
<organism evidence="2 3">
    <name type="scientific">Nocardia acididurans</name>
    <dbReference type="NCBI Taxonomy" id="2802282"/>
    <lineage>
        <taxon>Bacteria</taxon>
        <taxon>Bacillati</taxon>
        <taxon>Actinomycetota</taxon>
        <taxon>Actinomycetes</taxon>
        <taxon>Mycobacteriales</taxon>
        <taxon>Nocardiaceae</taxon>
        <taxon>Nocardia</taxon>
    </lineage>
</organism>
<feature type="signal peptide" evidence="1">
    <location>
        <begin position="1"/>
        <end position="27"/>
    </location>
</feature>